<protein>
    <submittedName>
        <fullName evidence="1">Uncharacterized protein</fullName>
    </submittedName>
</protein>
<dbReference type="EMBL" id="ALWO02000054">
    <property type="protein sequence ID" value="EOZ91573.1"/>
    <property type="molecule type" value="Genomic_DNA"/>
</dbReference>
<dbReference type="RefSeq" id="WP_009035477.1">
    <property type="nucleotide sequence ID" value="NZ_ALWO02000054.1"/>
</dbReference>
<accession>S2DP62</accession>
<keyword evidence="2" id="KW-1185">Reference proteome</keyword>
<dbReference type="AlphaFoldDB" id="S2DP62"/>
<name>S2DP62_INDAL</name>
<dbReference type="OrthoDB" id="1447484at2"/>
<evidence type="ECO:0000313" key="2">
    <source>
        <dbReference type="Proteomes" id="UP000006073"/>
    </source>
</evidence>
<evidence type="ECO:0000313" key="1">
    <source>
        <dbReference type="EMBL" id="EOZ91573.1"/>
    </source>
</evidence>
<proteinExistence type="predicted"/>
<organism evidence="1 2">
    <name type="scientific">Indibacter alkaliphilus (strain CCUG 57479 / KCTC 22604 / LW1)</name>
    <dbReference type="NCBI Taxonomy" id="1189612"/>
    <lineage>
        <taxon>Bacteria</taxon>
        <taxon>Pseudomonadati</taxon>
        <taxon>Bacteroidota</taxon>
        <taxon>Cytophagia</taxon>
        <taxon>Cytophagales</taxon>
        <taxon>Cyclobacteriaceae</taxon>
    </lineage>
</organism>
<reference evidence="1 2" key="1">
    <citation type="journal article" date="2013" name="Genome Announc.">
        <title>Draft Genome Sequence of Indibacter alkaliphilus Strain LW1T, Isolated from Lonar Lake, a Haloalkaline Lake in the Buldana District of Maharashtra, India.</title>
        <authorList>
            <person name="Singh A."/>
            <person name="Kumar Jangir P."/>
            <person name="Sharma R."/>
            <person name="Singh A."/>
            <person name="Kumar Pinnaka A."/>
            <person name="Shivaji S."/>
        </authorList>
    </citation>
    <scope>NUCLEOTIDE SEQUENCE [LARGE SCALE GENOMIC DNA]</scope>
    <source>
        <strain evidence="2">CCUG 57479 / KCTC 22604 / LW1</strain>
    </source>
</reference>
<dbReference type="Proteomes" id="UP000006073">
    <property type="component" value="Unassembled WGS sequence"/>
</dbReference>
<gene>
    <name evidence="1" type="ORF">A33Q_4641</name>
</gene>
<sequence length="205" mass="23249">MKILFSFLIYSLSILVNKNVINENTIHLSEDIKIQQNHENYASFKIDGAWEGSKNGTAILRLHEGNERHFMTIEINDKQTTPDFILKFQIQSWDPIGLPSPGEYSLVQTSDPENGYSGGIGVTFTKILEYNGPNYYSNKALEYKAPDSWKGTPQGKLIIESIDENYITGKFEFLLWEHASINKAPLTKEKITISEGKFKALIAKN</sequence>
<comment type="caution">
    <text evidence="1">The sequence shown here is derived from an EMBL/GenBank/DDBJ whole genome shotgun (WGS) entry which is preliminary data.</text>
</comment>